<dbReference type="InterPro" id="IPR056600">
    <property type="entry name" value="GBD_T9SS_assoc"/>
</dbReference>
<dbReference type="InterPro" id="IPR026444">
    <property type="entry name" value="Secre_tail"/>
</dbReference>
<reference evidence="4 5" key="1">
    <citation type="journal article" date="2014" name="Int. J. Syst. Evol. Microbiol.">
        <title>Phaeodactylibacter xiamenensis gen. nov., sp. nov., a member of the family Saprospiraceae isolated from the marine alga Phaeodactylum tricornutum.</title>
        <authorList>
            <person name="Chen Z.Jr."/>
            <person name="Lei X."/>
            <person name="Lai Q."/>
            <person name="Li Y."/>
            <person name="Zhang B."/>
            <person name="Zhang J."/>
            <person name="Zhang H."/>
            <person name="Yang L."/>
            <person name="Zheng W."/>
            <person name="Tian Y."/>
            <person name="Yu Z."/>
            <person name="Xu H.Jr."/>
            <person name="Zheng T."/>
        </authorList>
    </citation>
    <scope>NUCLEOTIDE SEQUENCE [LARGE SCALE GENOMIC DNA]</scope>
    <source>
        <strain evidence="4 5">KD52</strain>
    </source>
</reference>
<name>A0A098S2B5_9BACT</name>
<protein>
    <submittedName>
        <fullName evidence="4">Uncharacterized protein</fullName>
    </submittedName>
</protein>
<comment type="caution">
    <text evidence="4">The sequence shown here is derived from an EMBL/GenBank/DDBJ whole genome shotgun (WGS) entry which is preliminary data.</text>
</comment>
<evidence type="ECO:0000256" key="1">
    <source>
        <dbReference type="SAM" id="SignalP"/>
    </source>
</evidence>
<dbReference type="Pfam" id="PF18962">
    <property type="entry name" value="Por_Secre_tail"/>
    <property type="match status" value="1"/>
</dbReference>
<keyword evidence="1" id="KW-0732">Signal</keyword>
<feature type="chain" id="PRO_5001939708" evidence="1">
    <location>
        <begin position="24"/>
        <end position="574"/>
    </location>
</feature>
<evidence type="ECO:0000313" key="4">
    <source>
        <dbReference type="EMBL" id="KGE86499.1"/>
    </source>
</evidence>
<dbReference type="OrthoDB" id="1113525at2"/>
<evidence type="ECO:0000313" key="5">
    <source>
        <dbReference type="Proteomes" id="UP000029736"/>
    </source>
</evidence>
<dbReference type="STRING" id="1524460.IX84_20925"/>
<feature type="domain" description="T9SS-like galactose binding" evidence="3">
    <location>
        <begin position="27"/>
        <end position="105"/>
    </location>
</feature>
<keyword evidence="5" id="KW-1185">Reference proteome</keyword>
<feature type="domain" description="Secretion system C-terminal sorting" evidence="2">
    <location>
        <begin position="497"/>
        <end position="570"/>
    </location>
</feature>
<proteinExistence type="predicted"/>
<dbReference type="AlphaFoldDB" id="A0A098S2B5"/>
<gene>
    <name evidence="4" type="ORF">IX84_20925</name>
</gene>
<evidence type="ECO:0000259" key="2">
    <source>
        <dbReference type="Pfam" id="PF18962"/>
    </source>
</evidence>
<dbReference type="NCBIfam" id="TIGR04183">
    <property type="entry name" value="Por_Secre_tail"/>
    <property type="match status" value="1"/>
</dbReference>
<sequence length="574" mass="62282">MRKNLHLLLTLLAFTAFSIPAFAQPVNDECENAIPISSGTHDFTTLEATTGGSGAYPATCPAGGGSSSDSLYNDVWFIYTADFTGLAEFSTCGTADYDTNVAIYQGTSCPPSPDDVIACNEDGVTPDGQDCANFTSRVTWEVEEGSVYIIQIGGWGSESPGEEGSGTFTIEETMPVTGPPNDDCENATPLDLGPQDSIVLQFNTVEASTGLPQHEVPQSCFEPGEEFVYNDIWYSWTATFTGGLEFSTCGTATFDSRLAVYQSTTCPPDTSTLVGCGDDENADNGVPCGGFTSRALFNVEQGQSYLFRLGGWSSGDRGAGSVLIKRIEPVVPPANDDCSNALDAFVISQEQADNFDFIFEGTNKLSTGQPQFATPICNNDGDFRDVWYTFNSGENTELTLRFNKTTTNAEFIIDLFETCGIQADPLDGPYFCIETEDFDNTFLEVPLENFPGEPTEYLIRVSTRVTGGDLPGDFWFQLVGTPFSSLEALQLGAFRFFPNPVRNAATMSFKAQESLNLQAEITNSLGQTIQRLNFGQIPSGDHTFDVPTEDLQPGIYFLRLFADGAQKTVRFIKQ</sequence>
<dbReference type="Proteomes" id="UP000029736">
    <property type="component" value="Unassembled WGS sequence"/>
</dbReference>
<evidence type="ECO:0000259" key="3">
    <source>
        <dbReference type="Pfam" id="PF23759"/>
    </source>
</evidence>
<dbReference type="EMBL" id="JPOS01000078">
    <property type="protein sequence ID" value="KGE86499.1"/>
    <property type="molecule type" value="Genomic_DNA"/>
</dbReference>
<feature type="signal peptide" evidence="1">
    <location>
        <begin position="1"/>
        <end position="23"/>
    </location>
</feature>
<organism evidence="4 5">
    <name type="scientific">Phaeodactylibacter xiamenensis</name>
    <dbReference type="NCBI Taxonomy" id="1524460"/>
    <lineage>
        <taxon>Bacteria</taxon>
        <taxon>Pseudomonadati</taxon>
        <taxon>Bacteroidota</taxon>
        <taxon>Saprospiria</taxon>
        <taxon>Saprospirales</taxon>
        <taxon>Haliscomenobacteraceae</taxon>
        <taxon>Phaeodactylibacter</taxon>
    </lineage>
</organism>
<accession>A0A098S2B5</accession>
<dbReference type="Pfam" id="PF23759">
    <property type="entry name" value="GBD_T9SS_assoc"/>
    <property type="match status" value="2"/>
</dbReference>
<feature type="domain" description="T9SS-like galactose binding" evidence="3">
    <location>
        <begin position="181"/>
        <end position="277"/>
    </location>
</feature>
<dbReference type="RefSeq" id="WP_044224881.1">
    <property type="nucleotide sequence ID" value="NZ_JBKAGJ010000025.1"/>
</dbReference>